<evidence type="ECO:0000313" key="2">
    <source>
        <dbReference type="Proteomes" id="UP000218731"/>
    </source>
</evidence>
<geneLocation type="plasmid" evidence="2">
    <name>pkf715a dna</name>
</geneLocation>
<name>A0A1L7NNN5_PSEPU</name>
<evidence type="ECO:0000313" key="1">
    <source>
        <dbReference type="EMBL" id="BAW27061.1"/>
    </source>
</evidence>
<sequence length="129" mass="14193">MCDDSPTYTERARAWLKEHEPTADQIQEAYTKMLTLLAKNPSQQGPDADTCLETLVNAYGRAGGEVDDLLSVDGQLKAEQSLRQPEHCALDPSPLYEVSDGPAEALPAPQKMELFKQLKRQFGAKAMTA</sequence>
<gene>
    <name evidence="1" type="ORF">KF715C_pA5560</name>
</gene>
<dbReference type="AlphaFoldDB" id="A0A1L7NNN5"/>
<accession>A0A1L7NNN5</accession>
<dbReference type="Proteomes" id="UP000218731">
    <property type="component" value="Plasmid pKF715A"/>
</dbReference>
<organism evidence="1 2">
    <name type="scientific">Pseudomonas putida</name>
    <name type="common">Arthrobacter siderocapsulatus</name>
    <dbReference type="NCBI Taxonomy" id="303"/>
    <lineage>
        <taxon>Bacteria</taxon>
        <taxon>Pseudomonadati</taxon>
        <taxon>Pseudomonadota</taxon>
        <taxon>Gammaproteobacteria</taxon>
        <taxon>Pseudomonadales</taxon>
        <taxon>Pseudomonadaceae</taxon>
        <taxon>Pseudomonas</taxon>
    </lineage>
</organism>
<proteinExistence type="predicted"/>
<protein>
    <submittedName>
        <fullName evidence="1">Uncharacterized protein</fullName>
    </submittedName>
</protein>
<reference evidence="1 2" key="1">
    <citation type="submission" date="2015-11" db="EMBL/GenBank/DDBJ databases">
        <title>Complete genome sequencing of a biphenyl-degrading bacterium, Pseudomonas putida KF715 (=NBRC110667).</title>
        <authorList>
            <person name="Suenaga H."/>
            <person name="Fujihara N."/>
            <person name="Watanabe T."/>
            <person name="Hirose J."/>
            <person name="Kimura N."/>
            <person name="Yamazoe A."/>
            <person name="Hosoyama A."/>
            <person name="Shimodaira J."/>
            <person name="Furukawa K."/>
        </authorList>
    </citation>
    <scope>NUCLEOTIDE SEQUENCE [LARGE SCALE GENOMIC DNA]</scope>
    <source>
        <strain evidence="1 2">KF715</strain>
        <plasmid evidence="2">Plasmid pkf715a dna</plasmid>
    </source>
</reference>
<dbReference type="EMBL" id="AP015030">
    <property type="protein sequence ID" value="BAW27061.1"/>
    <property type="molecule type" value="Genomic_DNA"/>
</dbReference>
<keyword evidence="1" id="KW-0614">Plasmid</keyword>